<dbReference type="InterPro" id="IPR011910">
    <property type="entry name" value="RfaF"/>
</dbReference>
<dbReference type="Pfam" id="PF01075">
    <property type="entry name" value="Glyco_transf_9"/>
    <property type="match status" value="1"/>
</dbReference>
<dbReference type="GO" id="GO:0008713">
    <property type="term" value="F:ADP-heptose-lipopolysaccharide heptosyltransferase activity"/>
    <property type="evidence" value="ECO:0007669"/>
    <property type="project" value="UniProtKB-EC"/>
</dbReference>
<dbReference type="InterPro" id="IPR002201">
    <property type="entry name" value="Glyco_trans_9"/>
</dbReference>
<evidence type="ECO:0000256" key="2">
    <source>
        <dbReference type="ARBA" id="ARBA00022679"/>
    </source>
</evidence>
<dbReference type="PANTHER" id="PTHR30160:SF1">
    <property type="entry name" value="LIPOPOLYSACCHARIDE 1,2-N-ACETYLGLUCOSAMINETRANSFERASE-RELATED"/>
    <property type="match status" value="1"/>
</dbReference>
<keyword evidence="7" id="KW-1185">Reference proteome</keyword>
<dbReference type="CDD" id="cd03789">
    <property type="entry name" value="GT9_LPS_heptosyltransferase"/>
    <property type="match status" value="1"/>
</dbReference>
<dbReference type="InterPro" id="IPR051199">
    <property type="entry name" value="LPS_LOS_Heptosyltrfase"/>
</dbReference>
<sequence length="339" mass="37881">MNKVLINKIPKKILVIKPSSLGDIVHSLPFLNAVKDAFPFAEIHWIVAKGLEGLLENHPMVKRLWIINKDQWKNKGRIKETVAEFISLFKELERESYDIVIDLQGLMRSGILTYMTRSRVRIGFKEAREYSSMFYTHRIKGGKEIHAVDRYLKIASALGCEIGDVKFPMPLIKESEDVKRLKRDIGDYAVLVPGARWMTKRWKPVNFGSLASMLDIKTVVVGSSMDAEIAKGIEFCSNGKAKALAGKTDIKELISIVRGARYVVSNDSGPMHIAAAFGIPIVAIFGPTNPVRTGPYGKNNIVVKSGVECAPCYKKNCRKVKCMDDISVEDVYEAVMSIC</sequence>
<dbReference type="EMBL" id="AP022873">
    <property type="protein sequence ID" value="BCB97003.1"/>
    <property type="molecule type" value="Genomic_DNA"/>
</dbReference>
<keyword evidence="2 6" id="KW-0808">Transferase</keyword>
<gene>
    <name evidence="6" type="primary">rfaF</name>
    <name evidence="6" type="ORF">JZK55_19250</name>
</gene>
<dbReference type="Gene3D" id="3.40.50.2000">
    <property type="entry name" value="Glycogen Phosphorylase B"/>
    <property type="match status" value="2"/>
</dbReference>
<accession>A0A7G1H4E9</accession>
<proteinExistence type="inferred from homology"/>
<dbReference type="AlphaFoldDB" id="A0A7G1H4E9"/>
<organism evidence="6 7">
    <name type="scientific">Dissulfurispira thermophila</name>
    <dbReference type="NCBI Taxonomy" id="2715679"/>
    <lineage>
        <taxon>Bacteria</taxon>
        <taxon>Pseudomonadati</taxon>
        <taxon>Nitrospirota</taxon>
        <taxon>Thermodesulfovibrionia</taxon>
        <taxon>Thermodesulfovibrionales</taxon>
        <taxon>Dissulfurispiraceae</taxon>
        <taxon>Dissulfurispira</taxon>
    </lineage>
</organism>
<evidence type="ECO:0000256" key="1">
    <source>
        <dbReference type="ARBA" id="ARBA00022676"/>
    </source>
</evidence>
<evidence type="ECO:0000313" key="6">
    <source>
        <dbReference type="EMBL" id="BCB97003.1"/>
    </source>
</evidence>
<dbReference type="GO" id="GO:0005829">
    <property type="term" value="C:cytosol"/>
    <property type="evidence" value="ECO:0007669"/>
    <property type="project" value="TreeGrafter"/>
</dbReference>
<evidence type="ECO:0000256" key="5">
    <source>
        <dbReference type="ARBA" id="ARBA00047503"/>
    </source>
</evidence>
<dbReference type="NCBIfam" id="TIGR02195">
    <property type="entry name" value="heptsyl_trn_II"/>
    <property type="match status" value="1"/>
</dbReference>
<evidence type="ECO:0000256" key="4">
    <source>
        <dbReference type="ARBA" id="ARBA00044042"/>
    </source>
</evidence>
<dbReference type="PANTHER" id="PTHR30160">
    <property type="entry name" value="TETRAACYLDISACCHARIDE 4'-KINASE-RELATED"/>
    <property type="match status" value="1"/>
</dbReference>
<dbReference type="GO" id="GO:0009244">
    <property type="term" value="P:lipopolysaccharide core region biosynthetic process"/>
    <property type="evidence" value="ECO:0007669"/>
    <property type="project" value="TreeGrafter"/>
</dbReference>
<evidence type="ECO:0000256" key="3">
    <source>
        <dbReference type="ARBA" id="ARBA00043995"/>
    </source>
</evidence>
<comment type="catalytic activity">
    <reaction evidence="5">
        <text>an L-alpha-D-Hep-(1-&gt;5)-[alpha-Kdo-(2-&gt;4)]-alpha-Kdo-(2-&gt;6)-lipid A + ADP-L-glycero-beta-D-manno-heptose = an L-alpha-D-Hep-(1-&gt;3)-L-alpha-D-Hep-(1-&gt;5)-[alpha-Kdo-(2-&gt;4)]-alpha-Kdo-(2-&gt;6)-lipid A + ADP + H(+)</text>
        <dbReference type="Rhea" id="RHEA:74071"/>
        <dbReference type="ChEBI" id="CHEBI:15378"/>
        <dbReference type="ChEBI" id="CHEBI:61506"/>
        <dbReference type="ChEBI" id="CHEBI:193068"/>
        <dbReference type="ChEBI" id="CHEBI:193069"/>
        <dbReference type="ChEBI" id="CHEBI:456216"/>
        <dbReference type="EC" id="2.4.99.24"/>
    </reaction>
</comment>
<protein>
    <recommendedName>
        <fullName evidence="4">lipopolysaccharide heptosyltransferase II</fullName>
        <ecNumber evidence="4">2.4.99.24</ecNumber>
    </recommendedName>
</protein>
<dbReference type="Proteomes" id="UP000516360">
    <property type="component" value="Chromosome"/>
</dbReference>
<dbReference type="SUPFAM" id="SSF53756">
    <property type="entry name" value="UDP-Glycosyltransferase/glycogen phosphorylase"/>
    <property type="match status" value="1"/>
</dbReference>
<comment type="similarity">
    <text evidence="3">Belongs to the glycosyltransferase 9 family.</text>
</comment>
<dbReference type="RefSeq" id="WP_203472157.1">
    <property type="nucleotide sequence ID" value="NZ_AP022873.1"/>
</dbReference>
<evidence type="ECO:0000313" key="7">
    <source>
        <dbReference type="Proteomes" id="UP000516360"/>
    </source>
</evidence>
<reference evidence="6 7" key="1">
    <citation type="submission" date="2020-03" db="EMBL/GenBank/DDBJ databases">
        <title>Complete genome sequences of two sulfur-disproportionating bacterial strains T55J and Mzg5.</title>
        <authorList>
            <person name="Umezawa K."/>
            <person name="Kojima H."/>
            <person name="Kato Y."/>
            <person name="Fukui M."/>
        </authorList>
    </citation>
    <scope>NUCLEOTIDE SEQUENCE [LARGE SCALE GENOMIC DNA]</scope>
    <source>
        <strain evidence="6 7">T55J</strain>
    </source>
</reference>
<dbReference type="KEGG" id="dtp:JZK55_19250"/>
<dbReference type="EC" id="2.4.99.24" evidence="4"/>
<name>A0A7G1H4E9_9BACT</name>
<keyword evidence="1" id="KW-0328">Glycosyltransferase</keyword>